<name>A0A4S8L6F8_DENBC</name>
<proteinExistence type="predicted"/>
<keyword evidence="2" id="KW-1185">Reference proteome</keyword>
<dbReference type="SUPFAM" id="SSF52540">
    <property type="entry name" value="P-loop containing nucleoside triphosphate hydrolases"/>
    <property type="match status" value="1"/>
</dbReference>
<organism evidence="1 2">
    <name type="scientific">Dendrothele bispora (strain CBS 962.96)</name>
    <dbReference type="NCBI Taxonomy" id="1314807"/>
    <lineage>
        <taxon>Eukaryota</taxon>
        <taxon>Fungi</taxon>
        <taxon>Dikarya</taxon>
        <taxon>Basidiomycota</taxon>
        <taxon>Agaricomycotina</taxon>
        <taxon>Agaricomycetes</taxon>
        <taxon>Agaricomycetidae</taxon>
        <taxon>Agaricales</taxon>
        <taxon>Agaricales incertae sedis</taxon>
        <taxon>Dendrothele</taxon>
    </lineage>
</organism>
<dbReference type="Proteomes" id="UP000297245">
    <property type="component" value="Unassembled WGS sequence"/>
</dbReference>
<gene>
    <name evidence="1" type="ORF">K435DRAFT_930132</name>
</gene>
<evidence type="ECO:0000313" key="2">
    <source>
        <dbReference type="Proteomes" id="UP000297245"/>
    </source>
</evidence>
<accession>A0A4S8L6F8</accession>
<reference evidence="1 2" key="1">
    <citation type="journal article" date="2019" name="Nat. Ecol. Evol.">
        <title>Megaphylogeny resolves global patterns of mushroom evolution.</title>
        <authorList>
            <person name="Varga T."/>
            <person name="Krizsan K."/>
            <person name="Foldi C."/>
            <person name="Dima B."/>
            <person name="Sanchez-Garcia M."/>
            <person name="Sanchez-Ramirez S."/>
            <person name="Szollosi G.J."/>
            <person name="Szarkandi J.G."/>
            <person name="Papp V."/>
            <person name="Albert L."/>
            <person name="Andreopoulos W."/>
            <person name="Angelini C."/>
            <person name="Antonin V."/>
            <person name="Barry K.W."/>
            <person name="Bougher N.L."/>
            <person name="Buchanan P."/>
            <person name="Buyck B."/>
            <person name="Bense V."/>
            <person name="Catcheside P."/>
            <person name="Chovatia M."/>
            <person name="Cooper J."/>
            <person name="Damon W."/>
            <person name="Desjardin D."/>
            <person name="Finy P."/>
            <person name="Geml J."/>
            <person name="Haridas S."/>
            <person name="Hughes K."/>
            <person name="Justo A."/>
            <person name="Karasinski D."/>
            <person name="Kautmanova I."/>
            <person name="Kiss B."/>
            <person name="Kocsube S."/>
            <person name="Kotiranta H."/>
            <person name="LaButti K.M."/>
            <person name="Lechner B.E."/>
            <person name="Liimatainen K."/>
            <person name="Lipzen A."/>
            <person name="Lukacs Z."/>
            <person name="Mihaltcheva S."/>
            <person name="Morgado L.N."/>
            <person name="Niskanen T."/>
            <person name="Noordeloos M.E."/>
            <person name="Ohm R.A."/>
            <person name="Ortiz-Santana B."/>
            <person name="Ovrebo C."/>
            <person name="Racz N."/>
            <person name="Riley R."/>
            <person name="Savchenko A."/>
            <person name="Shiryaev A."/>
            <person name="Soop K."/>
            <person name="Spirin V."/>
            <person name="Szebenyi C."/>
            <person name="Tomsovsky M."/>
            <person name="Tulloss R.E."/>
            <person name="Uehling J."/>
            <person name="Grigoriev I.V."/>
            <person name="Vagvolgyi C."/>
            <person name="Papp T."/>
            <person name="Martin F.M."/>
            <person name="Miettinen O."/>
            <person name="Hibbett D.S."/>
            <person name="Nagy L.G."/>
        </authorList>
    </citation>
    <scope>NUCLEOTIDE SEQUENCE [LARGE SCALE GENOMIC DNA]</scope>
    <source>
        <strain evidence="1 2">CBS 962.96</strain>
    </source>
</reference>
<sequence length="143" mass="15736">MSDWQATMVMSCVDSIEEFDFGLVESFETSSKPKALATAGVVTSASEPGLAISIKHLNKTFDALFWAFLASWSRFSFRRKDDSETTRVTAVHDLFLDMPKVGIFVLLGSNRAGKSTTLEVVGGLSIQTYKGQKPDQNVLRHPS</sequence>
<evidence type="ECO:0000313" key="1">
    <source>
        <dbReference type="EMBL" id="THU83688.1"/>
    </source>
</evidence>
<dbReference type="EMBL" id="ML179647">
    <property type="protein sequence ID" value="THU83688.1"/>
    <property type="molecule type" value="Genomic_DNA"/>
</dbReference>
<dbReference type="InterPro" id="IPR027417">
    <property type="entry name" value="P-loop_NTPase"/>
</dbReference>
<protein>
    <submittedName>
        <fullName evidence="1">Uncharacterized protein</fullName>
    </submittedName>
</protein>
<dbReference type="OrthoDB" id="8061355at2759"/>
<dbReference type="AlphaFoldDB" id="A0A4S8L6F8"/>